<accession>A0A2W7S0R1</accession>
<proteinExistence type="predicted"/>
<gene>
    <name evidence="1" type="ORF">LV85_00606</name>
</gene>
<keyword evidence="2" id="KW-1185">Reference proteome</keyword>
<protein>
    <submittedName>
        <fullName evidence="1">Uncharacterized protein</fullName>
    </submittedName>
</protein>
<dbReference type="Proteomes" id="UP000248882">
    <property type="component" value="Unassembled WGS sequence"/>
</dbReference>
<dbReference type="OrthoDB" id="9952910at2"/>
<organism evidence="1 2">
    <name type="scientific">Algoriphagus chordae</name>
    <dbReference type="NCBI Taxonomy" id="237019"/>
    <lineage>
        <taxon>Bacteria</taxon>
        <taxon>Pseudomonadati</taxon>
        <taxon>Bacteroidota</taxon>
        <taxon>Cytophagia</taxon>
        <taxon>Cytophagales</taxon>
        <taxon>Cyclobacteriaceae</taxon>
        <taxon>Algoriphagus</taxon>
    </lineage>
</organism>
<evidence type="ECO:0000313" key="1">
    <source>
        <dbReference type="EMBL" id="PZX56675.1"/>
    </source>
</evidence>
<reference evidence="1 2" key="1">
    <citation type="submission" date="2018-06" db="EMBL/GenBank/DDBJ databases">
        <title>Genomic Encyclopedia of Archaeal and Bacterial Type Strains, Phase II (KMG-II): from individual species to whole genera.</title>
        <authorList>
            <person name="Goeker M."/>
        </authorList>
    </citation>
    <scope>NUCLEOTIDE SEQUENCE [LARGE SCALE GENOMIC DNA]</scope>
    <source>
        <strain evidence="1 2">DSM 19830</strain>
    </source>
</reference>
<sequence>MKKLIVFVIIFGAFLAASDSHGLGGWARNSTATELWHIDSTSIKIGHPPFFSFSFSKITCCVDGTEMSACNREAENPKCEKTVVRGAYAPLKVAS</sequence>
<dbReference type="EMBL" id="QKZT01000002">
    <property type="protein sequence ID" value="PZX56675.1"/>
    <property type="molecule type" value="Genomic_DNA"/>
</dbReference>
<evidence type="ECO:0000313" key="2">
    <source>
        <dbReference type="Proteomes" id="UP000248882"/>
    </source>
</evidence>
<comment type="caution">
    <text evidence="1">The sequence shown here is derived from an EMBL/GenBank/DDBJ whole genome shotgun (WGS) entry which is preliminary data.</text>
</comment>
<dbReference type="AlphaFoldDB" id="A0A2W7S0R1"/>
<dbReference type="RefSeq" id="WP_111316697.1">
    <property type="nucleotide sequence ID" value="NZ_QKZT01000002.1"/>
</dbReference>
<name>A0A2W7S0R1_9BACT</name>